<dbReference type="Proteomes" id="UP001501035">
    <property type="component" value="Unassembled WGS sequence"/>
</dbReference>
<keyword evidence="2" id="KW-0472">Membrane</keyword>
<evidence type="ECO:0008006" key="5">
    <source>
        <dbReference type="Google" id="ProtNLM"/>
    </source>
</evidence>
<feature type="transmembrane region" description="Helical" evidence="2">
    <location>
        <begin position="101"/>
        <end position="131"/>
    </location>
</feature>
<evidence type="ECO:0000256" key="1">
    <source>
        <dbReference type="SAM" id="MobiDB-lite"/>
    </source>
</evidence>
<organism evidence="3 4">
    <name type="scientific">Gordonia defluvii</name>
    <dbReference type="NCBI Taxonomy" id="283718"/>
    <lineage>
        <taxon>Bacteria</taxon>
        <taxon>Bacillati</taxon>
        <taxon>Actinomycetota</taxon>
        <taxon>Actinomycetes</taxon>
        <taxon>Mycobacteriales</taxon>
        <taxon>Gordoniaceae</taxon>
        <taxon>Gordonia</taxon>
    </lineage>
</organism>
<accession>A0ABP6L832</accession>
<evidence type="ECO:0000313" key="3">
    <source>
        <dbReference type="EMBL" id="GAA3031475.1"/>
    </source>
</evidence>
<keyword evidence="2" id="KW-0812">Transmembrane</keyword>
<feature type="region of interest" description="Disordered" evidence="1">
    <location>
        <begin position="1"/>
        <end position="50"/>
    </location>
</feature>
<proteinExistence type="predicted"/>
<feature type="transmembrane region" description="Helical" evidence="2">
    <location>
        <begin position="143"/>
        <end position="174"/>
    </location>
</feature>
<dbReference type="EMBL" id="BAAAVS010000019">
    <property type="protein sequence ID" value="GAA3031475.1"/>
    <property type="molecule type" value="Genomic_DNA"/>
</dbReference>
<sequence length="200" mass="20349">MTNPGFRGPDPFASGPPRPGGRTGFPAQPGSPPAPMRPEPMPTPPVPAGARPSAPPVTVWLALACVAAAAGLCAAQAALGVRAARHSSADDAQVHYLGREVADLSTTAIVVTVLIAVVFALAYLGFGYAVWRGESWPAPLGTVLAGLSLFGLMGGTVIIALVVVGVVAVGFLWLPPSRRYARRGPDSAAGPAPFDPWGGR</sequence>
<feature type="region of interest" description="Disordered" evidence="1">
    <location>
        <begin position="181"/>
        <end position="200"/>
    </location>
</feature>
<keyword evidence="2" id="KW-1133">Transmembrane helix</keyword>
<dbReference type="RefSeq" id="WP_290707793.1">
    <property type="nucleotide sequence ID" value="NZ_BAAAVS010000019.1"/>
</dbReference>
<feature type="compositionally biased region" description="Pro residues" evidence="1">
    <location>
        <begin position="29"/>
        <end position="47"/>
    </location>
</feature>
<name>A0ABP6L832_9ACTN</name>
<reference evidence="4" key="1">
    <citation type="journal article" date="2019" name="Int. J. Syst. Evol. Microbiol.">
        <title>The Global Catalogue of Microorganisms (GCM) 10K type strain sequencing project: providing services to taxonomists for standard genome sequencing and annotation.</title>
        <authorList>
            <consortium name="The Broad Institute Genomics Platform"/>
            <consortium name="The Broad Institute Genome Sequencing Center for Infectious Disease"/>
            <person name="Wu L."/>
            <person name="Ma J."/>
        </authorList>
    </citation>
    <scope>NUCLEOTIDE SEQUENCE [LARGE SCALE GENOMIC DNA]</scope>
    <source>
        <strain evidence="4">JCM 14234</strain>
    </source>
</reference>
<gene>
    <name evidence="3" type="ORF">GCM10010528_10850</name>
</gene>
<comment type="caution">
    <text evidence="3">The sequence shown here is derived from an EMBL/GenBank/DDBJ whole genome shotgun (WGS) entry which is preliminary data.</text>
</comment>
<feature type="transmembrane region" description="Helical" evidence="2">
    <location>
        <begin position="59"/>
        <end position="81"/>
    </location>
</feature>
<keyword evidence="4" id="KW-1185">Reference proteome</keyword>
<evidence type="ECO:0000256" key="2">
    <source>
        <dbReference type="SAM" id="Phobius"/>
    </source>
</evidence>
<evidence type="ECO:0000313" key="4">
    <source>
        <dbReference type="Proteomes" id="UP001501035"/>
    </source>
</evidence>
<protein>
    <recommendedName>
        <fullName evidence="5">DUF4064 domain-containing protein</fullName>
    </recommendedName>
</protein>